<organism evidence="1 2">
    <name type="scientific">Rhizobium esperanzae</name>
    <dbReference type="NCBI Taxonomy" id="1967781"/>
    <lineage>
        <taxon>Bacteria</taxon>
        <taxon>Pseudomonadati</taxon>
        <taxon>Pseudomonadota</taxon>
        <taxon>Alphaproteobacteria</taxon>
        <taxon>Hyphomicrobiales</taxon>
        <taxon>Rhizobiaceae</taxon>
        <taxon>Rhizobium/Agrobacterium group</taxon>
        <taxon>Rhizobium</taxon>
    </lineage>
</organism>
<gene>
    <name evidence="1" type="ORF">GGE15_003553</name>
</gene>
<evidence type="ECO:0000313" key="2">
    <source>
        <dbReference type="Proteomes" id="UP000533724"/>
    </source>
</evidence>
<proteinExistence type="predicted"/>
<dbReference type="InterPro" id="IPR025633">
    <property type="entry name" value="DUF4291"/>
</dbReference>
<dbReference type="Proteomes" id="UP000533724">
    <property type="component" value="Unassembled WGS sequence"/>
</dbReference>
<dbReference type="Pfam" id="PF14124">
    <property type="entry name" value="DUF4291"/>
    <property type="match status" value="1"/>
</dbReference>
<reference evidence="1 2" key="1">
    <citation type="submission" date="2020-08" db="EMBL/GenBank/DDBJ databases">
        <title>Genomic Encyclopedia of Type Strains, Phase IV (KMG-V): Genome sequencing to study the core and pangenomes of soil and plant-associated prokaryotes.</title>
        <authorList>
            <person name="Whitman W."/>
        </authorList>
    </citation>
    <scope>NUCLEOTIDE SEQUENCE [LARGE SCALE GENOMIC DNA]</scope>
    <source>
        <strain evidence="1 2">SEMIA 414</strain>
    </source>
</reference>
<protein>
    <submittedName>
        <fullName evidence="1">Uncharacterized protein</fullName>
    </submittedName>
</protein>
<comment type="caution">
    <text evidence="1">The sequence shown here is derived from an EMBL/GenBank/DDBJ whole genome shotgun (WGS) entry which is preliminary data.</text>
</comment>
<name>A0A7W6UL94_9HYPH</name>
<sequence>MATFTFPQVAKLLKAHEGGHSNVPRALGRPTNFRVTIYDFRRYGPHLPPLPMSGSQWDPERDWRLRRIPNTSTIQIGLSRDAVSRYVNDWISATPERTPAPLSRRQ</sequence>
<dbReference type="AlphaFoldDB" id="A0A7W6UL94"/>
<dbReference type="EMBL" id="JACIHI010000007">
    <property type="protein sequence ID" value="MBB4440277.1"/>
    <property type="molecule type" value="Genomic_DNA"/>
</dbReference>
<evidence type="ECO:0000313" key="1">
    <source>
        <dbReference type="EMBL" id="MBB4440277.1"/>
    </source>
</evidence>
<accession>A0A7W6UL94</accession>